<keyword evidence="2" id="KW-0732">Signal</keyword>
<comment type="caution">
    <text evidence="3">The sequence shown here is derived from an EMBL/GenBank/DDBJ whole genome shotgun (WGS) entry which is preliminary data.</text>
</comment>
<reference evidence="3 4" key="1">
    <citation type="submission" date="2020-02" db="EMBL/GenBank/DDBJ databases">
        <authorList>
            <person name="Li X.-J."/>
            <person name="Han X.-M."/>
        </authorList>
    </citation>
    <scope>NUCLEOTIDE SEQUENCE [LARGE SCALE GENOMIC DNA]</scope>
    <source>
        <strain evidence="3 4">CCTCC AB 2017055</strain>
    </source>
</reference>
<dbReference type="PANTHER" id="PTHR38792">
    <property type="entry name" value="BNR/ASP-BOX REPEAT DOMAIN PROTEIN (AFU_ORTHOLOGUE AFUA_7G06430)-RELATED"/>
    <property type="match status" value="1"/>
</dbReference>
<evidence type="ECO:0000256" key="2">
    <source>
        <dbReference type="SAM" id="SignalP"/>
    </source>
</evidence>
<dbReference type="PANTHER" id="PTHR38792:SF3">
    <property type="entry name" value="BNR_ASP-BOX REPEAT DOMAIN PROTEIN (AFU_ORTHOLOGUE AFUA_7G06430)-RELATED"/>
    <property type="match status" value="1"/>
</dbReference>
<name>A0A6L9SJY8_9ACTN</name>
<dbReference type="Gene3D" id="2.120.10.10">
    <property type="match status" value="1"/>
</dbReference>
<dbReference type="SUPFAM" id="SSF50939">
    <property type="entry name" value="Sialidases"/>
    <property type="match status" value="1"/>
</dbReference>
<gene>
    <name evidence="3" type="ORF">G1H10_31155</name>
</gene>
<evidence type="ECO:0000313" key="3">
    <source>
        <dbReference type="EMBL" id="NEE04631.1"/>
    </source>
</evidence>
<feature type="region of interest" description="Disordered" evidence="1">
    <location>
        <begin position="63"/>
        <end position="89"/>
    </location>
</feature>
<protein>
    <submittedName>
        <fullName evidence="3">Exo-alpha-sialidase</fullName>
    </submittedName>
</protein>
<dbReference type="Proteomes" id="UP000475214">
    <property type="component" value="Unassembled WGS sequence"/>
</dbReference>
<dbReference type="RefSeq" id="WP_163745178.1">
    <property type="nucleotide sequence ID" value="NZ_JAAGOA010000038.1"/>
</dbReference>
<evidence type="ECO:0000256" key="1">
    <source>
        <dbReference type="SAM" id="MobiDB-lite"/>
    </source>
</evidence>
<organism evidence="3 4">
    <name type="scientific">Phytoactinopolyspora halotolerans</name>
    <dbReference type="NCBI Taxonomy" id="1981512"/>
    <lineage>
        <taxon>Bacteria</taxon>
        <taxon>Bacillati</taxon>
        <taxon>Actinomycetota</taxon>
        <taxon>Actinomycetes</taxon>
        <taxon>Jiangellales</taxon>
        <taxon>Jiangellaceae</taxon>
        <taxon>Phytoactinopolyspora</taxon>
    </lineage>
</organism>
<sequence>MSLTQRRIRSASGRSAALVVAALLAIVAWAAPPSAAESRVSSAADQAAARAGAVEPSATAAGTLTAGTSAPSAAAPSAADPGPSARRGVEPTLLTDAVSMYPRGIRLQHQDGDADGTIVASVTTFTDRGGEAAIFASDDDGRSFAQIASVPVSQRNGQQGLCCGTLYELPQRIGDLGEGTLLYAASVGQNAGAERRMDLDIWQSQDAGHTWSYLSACASAPNSGGLWEPEFSVDADGRLVCHYADETDALDGTQRLVRVVSEDGVRWGERSYTVQSKPGATRPGMPIVRTLPDGRYVMIFEVCGRPGQFDCAVYSRRSDDGWNWGDPEVHGDIITSVHGRYFAHAPTLSWVDDGTPAGKLLLIGQLLKESDGSVADGNGSTIFVQRNGSSAWVEAAAPIEIPDARNHYCPNYSSSLVPLGNGRDFVELASDIGDDGVCRTWFARGSIRP</sequence>
<accession>A0A6L9SJY8</accession>
<feature type="chain" id="PRO_5039289790" evidence="2">
    <location>
        <begin position="31"/>
        <end position="449"/>
    </location>
</feature>
<dbReference type="CDD" id="cd15482">
    <property type="entry name" value="Sialidase_non-viral"/>
    <property type="match status" value="1"/>
</dbReference>
<dbReference type="EMBL" id="JAAGOA010000038">
    <property type="protein sequence ID" value="NEE04631.1"/>
    <property type="molecule type" value="Genomic_DNA"/>
</dbReference>
<feature type="signal peptide" evidence="2">
    <location>
        <begin position="1"/>
        <end position="30"/>
    </location>
</feature>
<dbReference type="InterPro" id="IPR036278">
    <property type="entry name" value="Sialidase_sf"/>
</dbReference>
<dbReference type="AlphaFoldDB" id="A0A6L9SJY8"/>
<keyword evidence="4" id="KW-1185">Reference proteome</keyword>
<proteinExistence type="predicted"/>
<feature type="compositionally biased region" description="Low complexity" evidence="1">
    <location>
        <begin position="63"/>
        <end position="85"/>
    </location>
</feature>
<evidence type="ECO:0000313" key="4">
    <source>
        <dbReference type="Proteomes" id="UP000475214"/>
    </source>
</evidence>